<dbReference type="PATRIC" id="fig|43658.6.peg.4462"/>
<dbReference type="GO" id="GO:0002161">
    <property type="term" value="F:aminoacyl-tRNA deacylase activity"/>
    <property type="evidence" value="ECO:0007669"/>
    <property type="project" value="InterPro"/>
</dbReference>
<dbReference type="CDD" id="cd04333">
    <property type="entry name" value="ProX_deacylase"/>
    <property type="match status" value="1"/>
</dbReference>
<dbReference type="Pfam" id="PF04073">
    <property type="entry name" value="tRNA_edit"/>
    <property type="match status" value="1"/>
</dbReference>
<dbReference type="SUPFAM" id="SSF55826">
    <property type="entry name" value="YbaK/ProRS associated domain"/>
    <property type="match status" value="1"/>
</dbReference>
<protein>
    <submittedName>
        <fullName evidence="2">Membrane protein</fullName>
    </submittedName>
</protein>
<proteinExistence type="predicted"/>
<dbReference type="Gene3D" id="3.90.960.10">
    <property type="entry name" value="YbaK/aminoacyl-tRNA synthetase-associated domain"/>
    <property type="match status" value="1"/>
</dbReference>
<evidence type="ECO:0000313" key="2">
    <source>
        <dbReference type="EMBL" id="KNC66702.1"/>
    </source>
</evidence>
<evidence type="ECO:0000313" key="3">
    <source>
        <dbReference type="Proteomes" id="UP000036850"/>
    </source>
</evidence>
<dbReference type="InterPro" id="IPR007214">
    <property type="entry name" value="YbaK/aa-tRNA-synth-assoc-dom"/>
</dbReference>
<dbReference type="Proteomes" id="UP000036850">
    <property type="component" value="Unassembled WGS sequence"/>
</dbReference>
<reference evidence="3" key="1">
    <citation type="submission" date="2015-07" db="EMBL/GenBank/DDBJ databases">
        <title>Draft genome sequence of a Pseudoalteromonas rubra strain, OCN096, isolated from Kaneohe Bay, Oahu, Hawaii.</title>
        <authorList>
            <person name="Beurmann S."/>
            <person name="Ushijima B."/>
            <person name="Belcaid M."/>
            <person name="Callahan S.M."/>
            <person name="Aeby G.S."/>
        </authorList>
    </citation>
    <scope>NUCLEOTIDE SEQUENCE [LARGE SCALE GENOMIC DNA]</scope>
    <source>
        <strain evidence="3">OCN096</strain>
    </source>
</reference>
<name>A0A0L0EQB8_9GAMM</name>
<accession>A0A0L0EQB8</accession>
<dbReference type="EMBL" id="LFZX01000126">
    <property type="protein sequence ID" value="KNC66702.1"/>
    <property type="molecule type" value="Genomic_DNA"/>
</dbReference>
<dbReference type="AlphaFoldDB" id="A0A0L0EQB8"/>
<sequence length="164" mass="17527">MISQDTETLSKSAQRVQDSIKSAGCEFRVLELPGSTRTAEESAHTIGCELGQIVKSLIFKGKESGKPVLLLVSGSNRVKEKIVAKHLGEKLVKADAEFTREVTGFAIGGIPPTGHLSKPITYIDEDLLQYETIWAAAGTPHAVFSLPSAKLEPLTQGTVIAVKA</sequence>
<gene>
    <name evidence="2" type="ORF">AC626_15420</name>
</gene>
<dbReference type="OrthoDB" id="9809296at2"/>
<dbReference type="PANTHER" id="PTHR30411:SF1">
    <property type="entry name" value="CYTOPLASMIC PROTEIN"/>
    <property type="match status" value="1"/>
</dbReference>
<dbReference type="PANTHER" id="PTHR30411">
    <property type="entry name" value="CYTOPLASMIC PROTEIN"/>
    <property type="match status" value="1"/>
</dbReference>
<dbReference type="InterPro" id="IPR036754">
    <property type="entry name" value="YbaK/aa-tRNA-synt-asso_dom_sf"/>
</dbReference>
<evidence type="ECO:0000259" key="1">
    <source>
        <dbReference type="Pfam" id="PF04073"/>
    </source>
</evidence>
<comment type="caution">
    <text evidence="2">The sequence shown here is derived from an EMBL/GenBank/DDBJ whole genome shotgun (WGS) entry which is preliminary data.</text>
</comment>
<organism evidence="2 3">
    <name type="scientific">Pseudoalteromonas rubra</name>
    <dbReference type="NCBI Taxonomy" id="43658"/>
    <lineage>
        <taxon>Bacteria</taxon>
        <taxon>Pseudomonadati</taxon>
        <taxon>Pseudomonadota</taxon>
        <taxon>Gammaproteobacteria</taxon>
        <taxon>Alteromonadales</taxon>
        <taxon>Pseudoalteromonadaceae</taxon>
        <taxon>Pseudoalteromonas</taxon>
    </lineage>
</organism>
<feature type="domain" description="YbaK/aminoacyl-tRNA synthetase-associated" evidence="1">
    <location>
        <begin position="36"/>
        <end position="151"/>
    </location>
</feature>